<dbReference type="InterPro" id="IPR058498">
    <property type="entry name" value="DUF8185"/>
</dbReference>
<proteinExistence type="predicted"/>
<reference evidence="3 4" key="1">
    <citation type="submission" date="2020-04" db="EMBL/GenBank/DDBJ databases">
        <title>MicrobeNet Type strains.</title>
        <authorList>
            <person name="Nicholson A.C."/>
        </authorList>
    </citation>
    <scope>NUCLEOTIDE SEQUENCE [LARGE SCALE GENOMIC DNA]</scope>
    <source>
        <strain evidence="3 4">DSM 44113</strain>
    </source>
</reference>
<organism evidence="3 4">
    <name type="scientific">Tsukamurella spumae</name>
    <dbReference type="NCBI Taxonomy" id="44753"/>
    <lineage>
        <taxon>Bacteria</taxon>
        <taxon>Bacillati</taxon>
        <taxon>Actinomycetota</taxon>
        <taxon>Actinomycetes</taxon>
        <taxon>Mycobacteriales</taxon>
        <taxon>Tsukamurellaceae</taxon>
        <taxon>Tsukamurella</taxon>
    </lineage>
</organism>
<dbReference type="Proteomes" id="UP000582646">
    <property type="component" value="Unassembled WGS sequence"/>
</dbReference>
<comment type="caution">
    <text evidence="3">The sequence shown here is derived from an EMBL/GenBank/DDBJ whole genome shotgun (WGS) entry which is preliminary data.</text>
</comment>
<dbReference type="Pfam" id="PF26572">
    <property type="entry name" value="DUF8185"/>
    <property type="match status" value="1"/>
</dbReference>
<keyword evidence="4" id="KW-1185">Reference proteome</keyword>
<accession>A0A846WXY2</accession>
<protein>
    <submittedName>
        <fullName evidence="3">Uncharacterized protein</fullName>
    </submittedName>
</protein>
<feature type="domain" description="DUF8010" evidence="1">
    <location>
        <begin position="1"/>
        <end position="106"/>
    </location>
</feature>
<evidence type="ECO:0000259" key="2">
    <source>
        <dbReference type="Pfam" id="PF26572"/>
    </source>
</evidence>
<dbReference type="AlphaFoldDB" id="A0A846WXY2"/>
<feature type="domain" description="DUF8185" evidence="2">
    <location>
        <begin position="109"/>
        <end position="212"/>
    </location>
</feature>
<dbReference type="Pfam" id="PF26035">
    <property type="entry name" value="DUF8010"/>
    <property type="match status" value="1"/>
</dbReference>
<dbReference type="InterPro" id="IPR058323">
    <property type="entry name" value="DUF8010"/>
</dbReference>
<name>A0A846WXY2_9ACTN</name>
<dbReference type="RefSeq" id="WP_168544832.1">
    <property type="nucleotide sequence ID" value="NZ_BAAAKS010000033.1"/>
</dbReference>
<dbReference type="EMBL" id="JAAXOQ010000005">
    <property type="protein sequence ID" value="NKY17751.1"/>
    <property type="molecule type" value="Genomic_DNA"/>
</dbReference>
<evidence type="ECO:0000259" key="1">
    <source>
        <dbReference type="Pfam" id="PF26035"/>
    </source>
</evidence>
<evidence type="ECO:0000313" key="4">
    <source>
        <dbReference type="Proteomes" id="UP000582646"/>
    </source>
</evidence>
<gene>
    <name evidence="3" type="ORF">HF999_05115</name>
</gene>
<sequence length="218" mass="22949">MSDRRLTVPGARPRANLAAFVTRLLRTDDSAVVRVRRRDEQHVEVWGRTGFGVLVVRVLTGTVAPESLVCSATTVLDSLREDPAGERLHAGGYVDVGFSLDSAWRGALPPATGFVTVDDVPAQALRDVAARGVEVGREAGGPAGPPASLLDSEVVSVSSGESTVPIALRTAFALEAMGFAADGADEPVRVSASATWVRVDARYGSLYQRRESGPALLV</sequence>
<evidence type="ECO:0000313" key="3">
    <source>
        <dbReference type="EMBL" id="NKY17751.1"/>
    </source>
</evidence>